<evidence type="ECO:0000256" key="2">
    <source>
        <dbReference type="ARBA" id="ARBA00004651"/>
    </source>
</evidence>
<accession>A0A927CAF2</accession>
<dbReference type="EMBL" id="JACXJA010000016">
    <property type="protein sequence ID" value="MBD2862972.1"/>
    <property type="molecule type" value="Genomic_DNA"/>
</dbReference>
<evidence type="ECO:0000256" key="9">
    <source>
        <dbReference type="ARBA" id="ARBA00022777"/>
    </source>
</evidence>
<evidence type="ECO:0000256" key="7">
    <source>
        <dbReference type="ARBA" id="ARBA00022692"/>
    </source>
</evidence>
<dbReference type="SUPFAM" id="SSF55874">
    <property type="entry name" value="ATPase domain of HSP90 chaperone/DNA topoisomerase II/histidine kinase"/>
    <property type="match status" value="1"/>
</dbReference>
<evidence type="ECO:0000256" key="10">
    <source>
        <dbReference type="ARBA" id="ARBA00022840"/>
    </source>
</evidence>
<dbReference type="InterPro" id="IPR003661">
    <property type="entry name" value="HisK_dim/P_dom"/>
</dbReference>
<evidence type="ECO:0000256" key="13">
    <source>
        <dbReference type="ARBA" id="ARBA00023136"/>
    </source>
</evidence>
<dbReference type="Gene3D" id="3.30.565.10">
    <property type="entry name" value="Histidine kinase-like ATPase, C-terminal domain"/>
    <property type="match status" value="1"/>
</dbReference>
<dbReference type="SMART" id="SM00387">
    <property type="entry name" value="HATPase_c"/>
    <property type="match status" value="1"/>
</dbReference>
<dbReference type="FunFam" id="3.30.565.10:FF:000006">
    <property type="entry name" value="Sensor histidine kinase WalK"/>
    <property type="match status" value="1"/>
</dbReference>
<comment type="caution">
    <text evidence="17">The sequence shown here is derived from an EMBL/GenBank/DDBJ whole genome shotgun (WGS) entry which is preliminary data.</text>
</comment>
<evidence type="ECO:0000256" key="3">
    <source>
        <dbReference type="ARBA" id="ARBA00012438"/>
    </source>
</evidence>
<dbReference type="PROSITE" id="PS50885">
    <property type="entry name" value="HAMP"/>
    <property type="match status" value="1"/>
</dbReference>
<evidence type="ECO:0000256" key="11">
    <source>
        <dbReference type="ARBA" id="ARBA00022989"/>
    </source>
</evidence>
<feature type="transmembrane region" description="Helical" evidence="14">
    <location>
        <begin position="173"/>
        <end position="196"/>
    </location>
</feature>
<feature type="domain" description="Histidine kinase" evidence="15">
    <location>
        <begin position="265"/>
        <end position="485"/>
    </location>
</feature>
<keyword evidence="12" id="KW-0902">Two-component regulatory system</keyword>
<dbReference type="PROSITE" id="PS50109">
    <property type="entry name" value="HIS_KIN"/>
    <property type="match status" value="1"/>
</dbReference>
<keyword evidence="9 17" id="KW-0418">Kinase</keyword>
<keyword evidence="6" id="KW-0808">Transferase</keyword>
<dbReference type="CDD" id="cd06225">
    <property type="entry name" value="HAMP"/>
    <property type="match status" value="1"/>
</dbReference>
<keyword evidence="4" id="KW-1003">Cell membrane</keyword>
<dbReference type="PRINTS" id="PR00344">
    <property type="entry name" value="BCTRLSENSOR"/>
</dbReference>
<dbReference type="Pfam" id="PF00512">
    <property type="entry name" value="HisKA"/>
    <property type="match status" value="1"/>
</dbReference>
<dbReference type="SMART" id="SM00388">
    <property type="entry name" value="HisKA"/>
    <property type="match status" value="1"/>
</dbReference>
<evidence type="ECO:0000256" key="1">
    <source>
        <dbReference type="ARBA" id="ARBA00000085"/>
    </source>
</evidence>
<dbReference type="CDD" id="cd00082">
    <property type="entry name" value="HisKA"/>
    <property type="match status" value="1"/>
</dbReference>
<gene>
    <name evidence="17" type="ORF">IDH45_13350</name>
</gene>
<dbReference type="GO" id="GO:0005886">
    <property type="term" value="C:plasma membrane"/>
    <property type="evidence" value="ECO:0007669"/>
    <property type="project" value="UniProtKB-SubCell"/>
</dbReference>
<evidence type="ECO:0000256" key="4">
    <source>
        <dbReference type="ARBA" id="ARBA00022475"/>
    </source>
</evidence>
<keyword evidence="5" id="KW-0597">Phosphoprotein</keyword>
<feature type="transmembrane region" description="Helical" evidence="14">
    <location>
        <begin position="7"/>
        <end position="33"/>
    </location>
</feature>
<dbReference type="SMART" id="SM00304">
    <property type="entry name" value="HAMP"/>
    <property type="match status" value="1"/>
</dbReference>
<dbReference type="Proteomes" id="UP000639396">
    <property type="component" value="Unassembled WGS sequence"/>
</dbReference>
<dbReference type="EC" id="2.7.13.3" evidence="3"/>
<keyword evidence="11 14" id="KW-1133">Transmembrane helix</keyword>
<dbReference type="InterPro" id="IPR003660">
    <property type="entry name" value="HAMP_dom"/>
</dbReference>
<dbReference type="InterPro" id="IPR005467">
    <property type="entry name" value="His_kinase_dom"/>
</dbReference>
<keyword evidence="13 14" id="KW-0472">Membrane</keyword>
<name>A0A927CAF2_9BACL</name>
<evidence type="ECO:0000256" key="8">
    <source>
        <dbReference type="ARBA" id="ARBA00022741"/>
    </source>
</evidence>
<reference evidence="17" key="1">
    <citation type="submission" date="2020-09" db="EMBL/GenBank/DDBJ databases">
        <title>A novel bacterium of genus Paenibacillus, isolated from South China Sea.</title>
        <authorList>
            <person name="Huang H."/>
            <person name="Mo K."/>
            <person name="Hu Y."/>
        </authorList>
    </citation>
    <scope>NUCLEOTIDE SEQUENCE</scope>
    <source>
        <strain evidence="17">IB182363</strain>
    </source>
</reference>
<protein>
    <recommendedName>
        <fullName evidence="3">histidine kinase</fullName>
        <ecNumber evidence="3">2.7.13.3</ecNumber>
    </recommendedName>
</protein>
<dbReference type="AlphaFoldDB" id="A0A927CAF2"/>
<dbReference type="InterPro" id="IPR003594">
    <property type="entry name" value="HATPase_dom"/>
</dbReference>
<dbReference type="Gene3D" id="1.10.287.130">
    <property type="match status" value="1"/>
</dbReference>
<dbReference type="InterPro" id="IPR050398">
    <property type="entry name" value="HssS/ArlS-like"/>
</dbReference>
<dbReference type="Pfam" id="PF02518">
    <property type="entry name" value="HATPase_c"/>
    <property type="match status" value="1"/>
</dbReference>
<evidence type="ECO:0000313" key="17">
    <source>
        <dbReference type="EMBL" id="MBD2862972.1"/>
    </source>
</evidence>
<comment type="catalytic activity">
    <reaction evidence="1">
        <text>ATP + protein L-histidine = ADP + protein N-phospho-L-histidine.</text>
        <dbReference type="EC" id="2.7.13.3"/>
    </reaction>
</comment>
<organism evidence="17 18">
    <name type="scientific">Paenibacillus oceani</name>
    <dbReference type="NCBI Taxonomy" id="2772510"/>
    <lineage>
        <taxon>Bacteria</taxon>
        <taxon>Bacillati</taxon>
        <taxon>Bacillota</taxon>
        <taxon>Bacilli</taxon>
        <taxon>Bacillales</taxon>
        <taxon>Paenibacillaceae</taxon>
        <taxon>Paenibacillus</taxon>
    </lineage>
</organism>
<dbReference type="GO" id="GO:0005524">
    <property type="term" value="F:ATP binding"/>
    <property type="evidence" value="ECO:0007669"/>
    <property type="project" value="UniProtKB-KW"/>
</dbReference>
<dbReference type="PANTHER" id="PTHR45528:SF1">
    <property type="entry name" value="SENSOR HISTIDINE KINASE CPXA"/>
    <property type="match status" value="1"/>
</dbReference>
<keyword evidence="10" id="KW-0067">ATP-binding</keyword>
<evidence type="ECO:0000256" key="12">
    <source>
        <dbReference type="ARBA" id="ARBA00023012"/>
    </source>
</evidence>
<dbReference type="PANTHER" id="PTHR45528">
    <property type="entry name" value="SENSOR HISTIDINE KINASE CPXA"/>
    <property type="match status" value="1"/>
</dbReference>
<dbReference type="InterPro" id="IPR004358">
    <property type="entry name" value="Sig_transdc_His_kin-like_C"/>
</dbReference>
<sequence>MSVRSKIIVSYTLVLVVTILIFITTAFLVALAVTGDARSFKPFYTIHFTLQPLTPEQESLYMDLKYIAKTSPEKLYDDSLQKDYEFQLRVAKSTLLIRKEGDVDFASPQLEGTGVERVLPDYELDNIRIRSSVNIGDRFYGYAKYDFVLPDQSRGSLFVIRELSPFAALTSKLLPLLISLLFVVLVLANVMLYFFITRRIIKPLDTLRLSAARIKEGDLDFRVEAQSQDEIGQLSQQFEDMRRKLKESVDLQLQYEVNRKELISNISHDLKTPITTIKGYIEGIRDGVPNTKEKMDKYVDTILTKAVAMDRLIDELFLYSKLDLKKVPFDFVRTDLRAFIDGLVGELRFELEQQGFQVEWACKGGAPLYVLLDPDKMKRAIVNIVENSIKFCDKRDKKIRFTLTEEAGKLKLTIEDNGPGIAEDAVRSVFDRFYRADSSRNMRTGGSGLGLSIAKQIVEGHQGSIGVASEPGEGTVVSITFNVYEET</sequence>
<dbReference type="CDD" id="cd00075">
    <property type="entry name" value="HATPase"/>
    <property type="match status" value="1"/>
</dbReference>
<dbReference type="InterPro" id="IPR036097">
    <property type="entry name" value="HisK_dim/P_sf"/>
</dbReference>
<comment type="subcellular location">
    <subcellularLocation>
        <location evidence="2">Cell membrane</location>
        <topology evidence="2">Multi-pass membrane protein</topology>
    </subcellularLocation>
</comment>
<evidence type="ECO:0000259" key="15">
    <source>
        <dbReference type="PROSITE" id="PS50109"/>
    </source>
</evidence>
<evidence type="ECO:0000313" key="18">
    <source>
        <dbReference type="Proteomes" id="UP000639396"/>
    </source>
</evidence>
<dbReference type="Pfam" id="PF00672">
    <property type="entry name" value="HAMP"/>
    <property type="match status" value="1"/>
</dbReference>
<keyword evidence="8" id="KW-0547">Nucleotide-binding</keyword>
<evidence type="ECO:0000256" key="5">
    <source>
        <dbReference type="ARBA" id="ARBA00022553"/>
    </source>
</evidence>
<dbReference type="GO" id="GO:0000155">
    <property type="term" value="F:phosphorelay sensor kinase activity"/>
    <property type="evidence" value="ECO:0007669"/>
    <property type="project" value="InterPro"/>
</dbReference>
<dbReference type="SUPFAM" id="SSF158472">
    <property type="entry name" value="HAMP domain-like"/>
    <property type="match status" value="1"/>
</dbReference>
<keyword evidence="18" id="KW-1185">Reference proteome</keyword>
<dbReference type="FunFam" id="1.10.287.130:FF:000001">
    <property type="entry name" value="Two-component sensor histidine kinase"/>
    <property type="match status" value="1"/>
</dbReference>
<dbReference type="SUPFAM" id="SSF47384">
    <property type="entry name" value="Homodimeric domain of signal transducing histidine kinase"/>
    <property type="match status" value="1"/>
</dbReference>
<feature type="domain" description="HAMP" evidence="16">
    <location>
        <begin position="198"/>
        <end position="250"/>
    </location>
</feature>
<dbReference type="Gene3D" id="6.10.340.10">
    <property type="match status" value="1"/>
</dbReference>
<dbReference type="InterPro" id="IPR036890">
    <property type="entry name" value="HATPase_C_sf"/>
</dbReference>
<dbReference type="RefSeq" id="WP_190928363.1">
    <property type="nucleotide sequence ID" value="NZ_JACXJA010000016.1"/>
</dbReference>
<evidence type="ECO:0000259" key="16">
    <source>
        <dbReference type="PROSITE" id="PS50885"/>
    </source>
</evidence>
<keyword evidence="7 14" id="KW-0812">Transmembrane</keyword>
<proteinExistence type="predicted"/>
<evidence type="ECO:0000256" key="6">
    <source>
        <dbReference type="ARBA" id="ARBA00022679"/>
    </source>
</evidence>
<evidence type="ECO:0000256" key="14">
    <source>
        <dbReference type="SAM" id="Phobius"/>
    </source>
</evidence>